<protein>
    <recommendedName>
        <fullName evidence="4">GDP-mannose pyrophosphatase</fullName>
    </recommendedName>
    <alternativeName>
        <fullName evidence="6">GDP-mannose hydrolase</fullName>
    </alternativeName>
    <alternativeName>
        <fullName evidence="7">GDPMK</fullName>
    </alternativeName>
</protein>
<reference evidence="9" key="2">
    <citation type="submission" date="2021-08" db="EMBL/GenBank/DDBJ databases">
        <authorList>
            <person name="Tani A."/>
            <person name="Ola A."/>
            <person name="Ogura Y."/>
            <person name="Katsura K."/>
            <person name="Hayashi T."/>
        </authorList>
    </citation>
    <scope>NUCLEOTIDE SEQUENCE</scope>
    <source>
        <strain evidence="9">DSM 19015</strain>
    </source>
</reference>
<dbReference type="EMBL" id="BPQP01000017">
    <property type="protein sequence ID" value="GJD93945.1"/>
    <property type="molecule type" value="Genomic_DNA"/>
</dbReference>
<reference evidence="9" key="1">
    <citation type="journal article" date="2021" name="Front. Microbiol.">
        <title>Comprehensive Comparative Genomics and Phenotyping of Methylobacterium Species.</title>
        <authorList>
            <person name="Alessa O."/>
            <person name="Ogura Y."/>
            <person name="Fujitani Y."/>
            <person name="Takami H."/>
            <person name="Hayashi T."/>
            <person name="Sahin N."/>
            <person name="Tani A."/>
        </authorList>
    </citation>
    <scope>NUCLEOTIDE SEQUENCE</scope>
    <source>
        <strain evidence="9">DSM 19015</strain>
    </source>
</reference>
<comment type="catalytic activity">
    <reaction evidence="1">
        <text>GDP-alpha-D-mannose + H2O = alpha-D-mannose 1-phosphate + GMP + 2 H(+)</text>
        <dbReference type="Rhea" id="RHEA:27978"/>
        <dbReference type="ChEBI" id="CHEBI:15377"/>
        <dbReference type="ChEBI" id="CHEBI:15378"/>
        <dbReference type="ChEBI" id="CHEBI:57527"/>
        <dbReference type="ChEBI" id="CHEBI:58115"/>
        <dbReference type="ChEBI" id="CHEBI:58409"/>
    </reaction>
</comment>
<dbReference type="PANTHER" id="PTHR11839:SF18">
    <property type="entry name" value="NUDIX HYDROLASE DOMAIN-CONTAINING PROTEIN"/>
    <property type="match status" value="1"/>
</dbReference>
<dbReference type="Pfam" id="PF00293">
    <property type="entry name" value="NUDIX"/>
    <property type="match status" value="1"/>
</dbReference>
<proteinExistence type="inferred from homology"/>
<keyword evidence="5" id="KW-0378">Hydrolase</keyword>
<evidence type="ECO:0000256" key="7">
    <source>
        <dbReference type="ARBA" id="ARBA00032272"/>
    </source>
</evidence>
<feature type="domain" description="Nudix hydrolase" evidence="8">
    <location>
        <begin position="36"/>
        <end position="174"/>
    </location>
</feature>
<name>A0ABQ4RWQ9_9HYPH</name>
<comment type="similarity">
    <text evidence="3">Belongs to the Nudix hydrolase family. NudK subfamily.</text>
</comment>
<evidence type="ECO:0000256" key="1">
    <source>
        <dbReference type="ARBA" id="ARBA00000847"/>
    </source>
</evidence>
<dbReference type="RefSeq" id="WP_238243144.1">
    <property type="nucleotide sequence ID" value="NZ_BPQP01000017.1"/>
</dbReference>
<evidence type="ECO:0000256" key="4">
    <source>
        <dbReference type="ARBA" id="ARBA00016377"/>
    </source>
</evidence>
<dbReference type="Gene3D" id="3.90.79.10">
    <property type="entry name" value="Nucleoside Triphosphate Pyrophosphohydrolase"/>
    <property type="match status" value="1"/>
</dbReference>
<comment type="caution">
    <text evidence="9">The sequence shown here is derived from an EMBL/GenBank/DDBJ whole genome shotgun (WGS) entry which is preliminary data.</text>
</comment>
<gene>
    <name evidence="9" type="primary">nudK_1</name>
    <name evidence="9" type="ORF">OCOJLMKI_1143</name>
</gene>
<evidence type="ECO:0000313" key="9">
    <source>
        <dbReference type="EMBL" id="GJD93945.1"/>
    </source>
</evidence>
<accession>A0ABQ4RWQ9</accession>
<dbReference type="CDD" id="cd24157">
    <property type="entry name" value="NUDIX_GDPMK"/>
    <property type="match status" value="1"/>
</dbReference>
<dbReference type="PROSITE" id="PS51462">
    <property type="entry name" value="NUDIX"/>
    <property type="match status" value="1"/>
</dbReference>
<dbReference type="PANTHER" id="PTHR11839">
    <property type="entry name" value="UDP/ADP-SUGAR PYROPHOSPHATASE"/>
    <property type="match status" value="1"/>
</dbReference>
<keyword evidence="10" id="KW-1185">Reference proteome</keyword>
<organism evidence="9 10">
    <name type="scientific">Methylobacterium iners</name>
    <dbReference type="NCBI Taxonomy" id="418707"/>
    <lineage>
        <taxon>Bacteria</taxon>
        <taxon>Pseudomonadati</taxon>
        <taxon>Pseudomonadota</taxon>
        <taxon>Alphaproteobacteria</taxon>
        <taxon>Hyphomicrobiales</taxon>
        <taxon>Methylobacteriaceae</taxon>
        <taxon>Methylobacterium</taxon>
    </lineage>
</organism>
<evidence type="ECO:0000256" key="3">
    <source>
        <dbReference type="ARBA" id="ARBA00007275"/>
    </source>
</evidence>
<evidence type="ECO:0000256" key="5">
    <source>
        <dbReference type="ARBA" id="ARBA00022801"/>
    </source>
</evidence>
<evidence type="ECO:0000256" key="2">
    <source>
        <dbReference type="ARBA" id="ARBA00001946"/>
    </source>
</evidence>
<evidence type="ECO:0000313" key="10">
    <source>
        <dbReference type="Proteomes" id="UP001055125"/>
    </source>
</evidence>
<dbReference type="Proteomes" id="UP001055125">
    <property type="component" value="Unassembled WGS sequence"/>
</dbReference>
<comment type="cofactor">
    <cofactor evidence="2">
        <name>Mg(2+)</name>
        <dbReference type="ChEBI" id="CHEBI:18420"/>
    </cofactor>
</comment>
<dbReference type="InterPro" id="IPR000086">
    <property type="entry name" value="NUDIX_hydrolase_dom"/>
</dbReference>
<dbReference type="SUPFAM" id="SSF55811">
    <property type="entry name" value="Nudix"/>
    <property type="match status" value="1"/>
</dbReference>
<evidence type="ECO:0000256" key="6">
    <source>
        <dbReference type="ARBA" id="ARBA00032162"/>
    </source>
</evidence>
<sequence>MADAFRFRVIHQGWNTFGIATIVERDGTFVERALEDHGRAVCVLPYDPDRRVALLVRQVRVGPMFWGEPGEVDEAPAGGVEDGDTRAAAIREAYEEAGVRLTSLEQVFDGYSMPSVSSERIALFLAPYSQGDRIGSGGGLTEEGEQMLVLEVPLADLAERFAMGTINDMKTALLVQALRLRRPGLFEPEDDAGG</sequence>
<dbReference type="InterPro" id="IPR015797">
    <property type="entry name" value="NUDIX_hydrolase-like_dom_sf"/>
</dbReference>
<evidence type="ECO:0000259" key="8">
    <source>
        <dbReference type="PROSITE" id="PS51462"/>
    </source>
</evidence>